<dbReference type="EMBL" id="CP003282">
    <property type="protein sequence ID" value="AFG37429.1"/>
    <property type="molecule type" value="Genomic_DNA"/>
</dbReference>
<proteinExistence type="predicted"/>
<gene>
    <name evidence="1" type="ordered locus">Spiaf_1363</name>
</gene>
<dbReference type="eggNOG" id="ENOG503477E">
    <property type="taxonomic scope" value="Bacteria"/>
</dbReference>
<organism evidence="1 2">
    <name type="scientific">Spirochaeta africana (strain ATCC 700263 / DSM 8902 / Z-7692)</name>
    <dbReference type="NCBI Taxonomy" id="889378"/>
    <lineage>
        <taxon>Bacteria</taxon>
        <taxon>Pseudomonadati</taxon>
        <taxon>Spirochaetota</taxon>
        <taxon>Spirochaetia</taxon>
        <taxon>Spirochaetales</taxon>
        <taxon>Spirochaetaceae</taxon>
        <taxon>Spirochaeta</taxon>
    </lineage>
</organism>
<dbReference type="STRING" id="889378.Spiaf_1363"/>
<protein>
    <submittedName>
        <fullName evidence="1">Uncharacterized protein</fullName>
    </submittedName>
</protein>
<dbReference type="HOGENOM" id="CLU_894017_0_0_12"/>
<name>H9UIT6_SPIAZ</name>
<accession>H9UIT6</accession>
<evidence type="ECO:0000313" key="2">
    <source>
        <dbReference type="Proteomes" id="UP000007383"/>
    </source>
</evidence>
<dbReference type="AlphaFoldDB" id="H9UIT6"/>
<dbReference type="Proteomes" id="UP000007383">
    <property type="component" value="Chromosome"/>
</dbReference>
<dbReference type="KEGG" id="sfc:Spiaf_1363"/>
<dbReference type="OrthoDB" id="9866538at2"/>
<evidence type="ECO:0000313" key="1">
    <source>
        <dbReference type="EMBL" id="AFG37429.1"/>
    </source>
</evidence>
<sequence>MKGYLKDRSDKLQDLIPQECIPVMYQRFQNFDLELLNVFTTVRYGDIFRKTGDVLLCPIGKGFALSNPLSMRLLACEKSELKNWFEYALNNDVEYRSENCLFLPLRKLNYRAVLFVAVDFHTDDREEINLRNMVEAFQLAGRYNCCRLTLPANPLYERLTEKYHDFSTLVQLAHIVFTQGEKIDFNLDLVLQQKGILSEMDFVHHWKSISEREPYSLKLQKTALSNCRASRMNQFSGQVKKRIYTILTRHNPDTKLVISTLDKMIKKLGDSYETGIGRGHIGYRKELNLLLRELPWNKKCIETCLLEIENG</sequence>
<dbReference type="PATRIC" id="fig|889378.3.peg.1362"/>
<reference evidence="2" key="1">
    <citation type="journal article" date="2013" name="Stand. Genomic Sci.">
        <title>Complete genome sequence of the halophilic bacterium Spirochaeta africana type strain (Z-7692(T)) from the alkaline Lake Magadi in the East African Rift.</title>
        <authorList>
            <person name="Liolos K."/>
            <person name="Abt B."/>
            <person name="Scheuner C."/>
            <person name="Teshima H."/>
            <person name="Held B."/>
            <person name="Lapidus A."/>
            <person name="Nolan M."/>
            <person name="Lucas S."/>
            <person name="Deshpande S."/>
            <person name="Cheng J.F."/>
            <person name="Tapia R."/>
            <person name="Goodwin L.A."/>
            <person name="Pitluck S."/>
            <person name="Pagani I."/>
            <person name="Ivanova N."/>
            <person name="Mavromatis K."/>
            <person name="Mikhailova N."/>
            <person name="Huntemann M."/>
            <person name="Pati A."/>
            <person name="Chen A."/>
            <person name="Palaniappan K."/>
            <person name="Land M."/>
            <person name="Rohde M."/>
            <person name="Tindall B.J."/>
            <person name="Detter J.C."/>
            <person name="Goker M."/>
            <person name="Bristow J."/>
            <person name="Eisen J.A."/>
            <person name="Markowitz V."/>
            <person name="Hugenholtz P."/>
            <person name="Woyke T."/>
            <person name="Klenk H.P."/>
            <person name="Kyrpides N.C."/>
        </authorList>
    </citation>
    <scope>NUCLEOTIDE SEQUENCE</scope>
    <source>
        <strain evidence="2">ATCC 700263 / DSM 8902 / Z-7692</strain>
    </source>
</reference>
<dbReference type="RefSeq" id="WP_014455416.1">
    <property type="nucleotide sequence ID" value="NC_017098.1"/>
</dbReference>
<keyword evidence="2" id="KW-1185">Reference proteome</keyword>